<dbReference type="AlphaFoldDB" id="A0A0F9CXW7"/>
<gene>
    <name evidence="1" type="ORF">LCGC14_2555060</name>
</gene>
<feature type="non-terminal residue" evidence="1">
    <location>
        <position position="31"/>
    </location>
</feature>
<protein>
    <submittedName>
        <fullName evidence="1">Uncharacterized protein</fullName>
    </submittedName>
</protein>
<name>A0A0F9CXW7_9ZZZZ</name>
<organism evidence="1">
    <name type="scientific">marine sediment metagenome</name>
    <dbReference type="NCBI Taxonomy" id="412755"/>
    <lineage>
        <taxon>unclassified sequences</taxon>
        <taxon>metagenomes</taxon>
        <taxon>ecological metagenomes</taxon>
    </lineage>
</organism>
<proteinExistence type="predicted"/>
<dbReference type="EMBL" id="LAZR01042033">
    <property type="protein sequence ID" value="KKL10511.1"/>
    <property type="molecule type" value="Genomic_DNA"/>
</dbReference>
<evidence type="ECO:0000313" key="1">
    <source>
        <dbReference type="EMBL" id="KKL10511.1"/>
    </source>
</evidence>
<reference evidence="1" key="1">
    <citation type="journal article" date="2015" name="Nature">
        <title>Complex archaea that bridge the gap between prokaryotes and eukaryotes.</title>
        <authorList>
            <person name="Spang A."/>
            <person name="Saw J.H."/>
            <person name="Jorgensen S.L."/>
            <person name="Zaremba-Niedzwiedzka K."/>
            <person name="Martijn J."/>
            <person name="Lind A.E."/>
            <person name="van Eijk R."/>
            <person name="Schleper C."/>
            <person name="Guy L."/>
            <person name="Ettema T.J."/>
        </authorList>
    </citation>
    <scope>NUCLEOTIDE SEQUENCE</scope>
</reference>
<sequence length="31" mass="3664">MEVQFLKDDGKDLPIRVGYRAMKKVKEEQPD</sequence>
<comment type="caution">
    <text evidence="1">The sequence shown here is derived from an EMBL/GenBank/DDBJ whole genome shotgun (WGS) entry which is preliminary data.</text>
</comment>
<accession>A0A0F9CXW7</accession>